<dbReference type="Proteomes" id="UP000310532">
    <property type="component" value="Unassembled WGS sequence"/>
</dbReference>
<evidence type="ECO:0000256" key="2">
    <source>
        <dbReference type="ARBA" id="ARBA00022448"/>
    </source>
</evidence>
<keyword evidence="15" id="KW-1185">Reference proteome</keyword>
<gene>
    <name evidence="14" type="ORF">E5355_14080</name>
</gene>
<dbReference type="Gene3D" id="2.40.170.20">
    <property type="entry name" value="TonB-dependent receptor, beta-barrel domain"/>
    <property type="match status" value="1"/>
</dbReference>
<comment type="caution">
    <text evidence="14">The sequence shown here is derived from an EMBL/GenBank/DDBJ whole genome shotgun (WGS) entry which is preliminary data.</text>
</comment>
<dbReference type="InterPro" id="IPR011662">
    <property type="entry name" value="Secretin/TonB_short_N"/>
</dbReference>
<dbReference type="Pfam" id="PF07715">
    <property type="entry name" value="Plug"/>
    <property type="match status" value="1"/>
</dbReference>
<dbReference type="PROSITE" id="PS52016">
    <property type="entry name" value="TONB_DEPENDENT_REC_3"/>
    <property type="match status" value="1"/>
</dbReference>
<dbReference type="SMART" id="SM00965">
    <property type="entry name" value="STN"/>
    <property type="match status" value="1"/>
</dbReference>
<dbReference type="InterPro" id="IPR012910">
    <property type="entry name" value="Plug_dom"/>
</dbReference>
<evidence type="ECO:0000256" key="7">
    <source>
        <dbReference type="ARBA" id="ARBA00023077"/>
    </source>
</evidence>
<keyword evidence="12" id="KW-0732">Signal</keyword>
<evidence type="ECO:0000256" key="6">
    <source>
        <dbReference type="ARBA" id="ARBA00023004"/>
    </source>
</evidence>
<evidence type="ECO:0000256" key="1">
    <source>
        <dbReference type="ARBA" id="ARBA00004571"/>
    </source>
</evidence>
<keyword evidence="8 10" id="KW-0472">Membrane</keyword>
<dbReference type="InterPro" id="IPR008969">
    <property type="entry name" value="CarboxyPept-like_regulatory"/>
</dbReference>
<dbReference type="Gene3D" id="2.60.40.1120">
    <property type="entry name" value="Carboxypeptidase-like, regulatory domain"/>
    <property type="match status" value="1"/>
</dbReference>
<proteinExistence type="inferred from homology"/>
<dbReference type="Pfam" id="PF00593">
    <property type="entry name" value="TonB_dep_Rec_b-barrel"/>
    <property type="match status" value="1"/>
</dbReference>
<organism evidence="14 15">
    <name type="scientific">Bacteroides muris</name>
    <name type="common">ex Afrizal et al. 2022</name>
    <dbReference type="NCBI Taxonomy" id="2516960"/>
    <lineage>
        <taxon>Bacteria</taxon>
        <taxon>Pseudomonadati</taxon>
        <taxon>Bacteroidota</taxon>
        <taxon>Bacteroidia</taxon>
        <taxon>Bacteroidales</taxon>
        <taxon>Bacteroidaceae</taxon>
        <taxon>Bacteroides</taxon>
    </lineage>
</organism>
<dbReference type="InterPro" id="IPR023997">
    <property type="entry name" value="TonB-dep_OMP_SusC/RagA_CS"/>
</dbReference>
<name>A0A4S2AMB8_9BACE</name>
<keyword evidence="4" id="KW-0406">Ion transport</keyword>
<keyword evidence="9 10" id="KW-0998">Cell outer membrane</keyword>
<evidence type="ECO:0000256" key="5">
    <source>
        <dbReference type="ARBA" id="ARBA00022692"/>
    </source>
</evidence>
<dbReference type="Pfam" id="PF13715">
    <property type="entry name" value="CarbopepD_reg_2"/>
    <property type="match status" value="1"/>
</dbReference>
<evidence type="ECO:0000256" key="3">
    <source>
        <dbReference type="ARBA" id="ARBA00022452"/>
    </source>
</evidence>
<sequence length="1136" mass="127196">MKKNIATNRNRNYYIKLACLLLFSVQFSTLNTTALASSHADKEMLTILLQDKTLKEVFSYIEKHSSYIFIYEEAVNLEKKVSVNFSAKPVDEIIKEVFSANGLSYTIKGRQIIIKTKNEHQPSAPATAQTTLTVRGNVKDHTGTPLAGVNVIVKGTTRGTITDIEGNFELPNIAKGSIIQFAYIGYKSQEVEAQENMSIVLNEDNELLDEVVVVGYGTQKKVNMTGAVSSVKSDALENRPMNNATNALAGLAAGLSVTNTGGSTPGWESPTIRIRGQGTLNNSDPLVVIDGMTGGSISDINPQDIESISILKDAASSSIYGSRAANGVILITTKKGTEGSSRITYSGNVSFEKVAKRLNLVTNYADFMEIQNAGLIANGQAARFSQGKIDEWRNDAGKNPTIYPNTDWQDHIYRKVSVVQTHNITANGGSKTARYNLSFGYVNNPGMIYHTNYKRYQMRANVDVNIKPWLTVGTNAYGYVDYNNPSASTAASGGDVIWGYGAFNTVPGMTLYDPETGLYGGIQNPEEENISNANPYRRMWFYKEEFPTITRRTVAKMYGRITPVKGLTIDASYTYNAWDRRMEHHLTDRDLFRFTKDGPILLRAGDVRTYIRRYNYRNDFRSSDVTARYEFKIDKLDASVMAGASQEYNKYDNDYYLKYDLVDESLTALDAASTLGRITGNYNEWAMRSYFGRINLVWDDKYMLEANLRADGSSRFAPNKRWGYFPSVSAGWRISQEKFMEPYQNWLNSLKLRASYGSLGNNAASNNYMYQALYATTNYVLGNTITGGFSQTTLSNSQLTWESTYVTNVGIDYGFLNNRLTGSFEWFNRDTKGILISLPVPLEHGTSSVPNQNAGEVNNRGFDFDINWSDKISKVTYSVGFNMGFVSNKVTKFQGDVASISGVHKIQEGKPINQYYVLKVDRIVRDQADLDYVENLVKKNPKYFATYQRPELGDFLFADTNNDGNLDADDRVEIGHGDSPRLTYGANFSLKWNNFDFSMLLQGVGDYDVYYNNQAFRFTTVMGNSLIKDITDNAWTKENPYKSKYPILRNSANSKNDMASDAFIHNAAYLRCKNIQLGYTVPEKISQKFFVKNLKIYTSIDNLFTITSFPGLDPEVAATVGYPAVRQYSIGLNVSF</sequence>
<feature type="chain" id="PRO_5020658431" evidence="12">
    <location>
        <begin position="37"/>
        <end position="1136"/>
    </location>
</feature>
<evidence type="ECO:0000256" key="8">
    <source>
        <dbReference type="ARBA" id="ARBA00023136"/>
    </source>
</evidence>
<evidence type="ECO:0000313" key="14">
    <source>
        <dbReference type="EMBL" id="TGY02065.1"/>
    </source>
</evidence>
<evidence type="ECO:0000256" key="10">
    <source>
        <dbReference type="PROSITE-ProRule" id="PRU01360"/>
    </source>
</evidence>
<comment type="subcellular location">
    <subcellularLocation>
        <location evidence="1 10">Cell outer membrane</location>
        <topology evidence="1 10">Multi-pass membrane protein</topology>
    </subcellularLocation>
</comment>
<dbReference type="FunFam" id="2.170.130.10:FF:000003">
    <property type="entry name" value="SusC/RagA family TonB-linked outer membrane protein"/>
    <property type="match status" value="1"/>
</dbReference>
<protein>
    <submittedName>
        <fullName evidence="14">SusC/RagA family TonB-linked outer membrane protein</fullName>
    </submittedName>
</protein>
<dbReference type="InterPro" id="IPR000531">
    <property type="entry name" value="Beta-barrel_TonB"/>
</dbReference>
<dbReference type="InterPro" id="IPR023996">
    <property type="entry name" value="TonB-dep_OMP_SusC/RagA"/>
</dbReference>
<accession>A0A4S2AMB8</accession>
<keyword evidence="2 10" id="KW-0813">Transport</keyword>
<dbReference type="GO" id="GO:0006826">
    <property type="term" value="P:iron ion transport"/>
    <property type="evidence" value="ECO:0007669"/>
    <property type="project" value="UniProtKB-KW"/>
</dbReference>
<keyword evidence="7 11" id="KW-0798">TonB box</keyword>
<comment type="similarity">
    <text evidence="10 11">Belongs to the TonB-dependent receptor family.</text>
</comment>
<dbReference type="GO" id="GO:0009279">
    <property type="term" value="C:cell outer membrane"/>
    <property type="evidence" value="ECO:0007669"/>
    <property type="project" value="UniProtKB-SubCell"/>
</dbReference>
<feature type="domain" description="Secretin/TonB short N-terminal" evidence="13">
    <location>
        <begin position="67"/>
        <end position="117"/>
    </location>
</feature>
<dbReference type="InterPro" id="IPR036942">
    <property type="entry name" value="Beta-barrel_TonB_sf"/>
</dbReference>
<dbReference type="EMBL" id="SRYZ01000037">
    <property type="protein sequence ID" value="TGY02065.1"/>
    <property type="molecule type" value="Genomic_DNA"/>
</dbReference>
<dbReference type="Pfam" id="PF07660">
    <property type="entry name" value="STN"/>
    <property type="match status" value="1"/>
</dbReference>
<dbReference type="NCBIfam" id="TIGR04056">
    <property type="entry name" value="OMP_RagA_SusC"/>
    <property type="match status" value="1"/>
</dbReference>
<dbReference type="NCBIfam" id="TIGR04057">
    <property type="entry name" value="SusC_RagA_signa"/>
    <property type="match status" value="1"/>
</dbReference>
<reference evidence="14 15" key="1">
    <citation type="submission" date="2019-04" db="EMBL/GenBank/DDBJ databases">
        <title>Microbes associate with the intestines of laboratory mice.</title>
        <authorList>
            <person name="Navarre W."/>
            <person name="Wong E."/>
            <person name="Huang K."/>
            <person name="Tropini C."/>
            <person name="Ng K."/>
            <person name="Yu B."/>
        </authorList>
    </citation>
    <scope>NUCLEOTIDE SEQUENCE [LARGE SCALE GENOMIC DNA]</scope>
    <source>
        <strain evidence="14 15">NM69_E16B</strain>
    </source>
</reference>
<dbReference type="InterPro" id="IPR039426">
    <property type="entry name" value="TonB-dep_rcpt-like"/>
</dbReference>
<dbReference type="SUPFAM" id="SSF56935">
    <property type="entry name" value="Porins"/>
    <property type="match status" value="1"/>
</dbReference>
<keyword evidence="5 10" id="KW-0812">Transmembrane</keyword>
<keyword evidence="3 10" id="KW-1134">Transmembrane beta strand</keyword>
<feature type="signal peptide" evidence="12">
    <location>
        <begin position="1"/>
        <end position="36"/>
    </location>
</feature>
<keyword evidence="4" id="KW-0410">Iron transport</keyword>
<evidence type="ECO:0000256" key="4">
    <source>
        <dbReference type="ARBA" id="ARBA00022496"/>
    </source>
</evidence>
<evidence type="ECO:0000313" key="15">
    <source>
        <dbReference type="Proteomes" id="UP000310532"/>
    </source>
</evidence>
<keyword evidence="6" id="KW-0408">Iron</keyword>
<dbReference type="Gene3D" id="2.170.130.10">
    <property type="entry name" value="TonB-dependent receptor, plug domain"/>
    <property type="match status" value="1"/>
</dbReference>
<evidence type="ECO:0000256" key="11">
    <source>
        <dbReference type="RuleBase" id="RU003357"/>
    </source>
</evidence>
<evidence type="ECO:0000256" key="12">
    <source>
        <dbReference type="SAM" id="SignalP"/>
    </source>
</evidence>
<evidence type="ECO:0000259" key="13">
    <source>
        <dbReference type="SMART" id="SM00965"/>
    </source>
</evidence>
<dbReference type="AlphaFoldDB" id="A0A4S2AMB8"/>
<evidence type="ECO:0000256" key="9">
    <source>
        <dbReference type="ARBA" id="ARBA00023237"/>
    </source>
</evidence>
<dbReference type="Gene3D" id="3.55.50.30">
    <property type="match status" value="1"/>
</dbReference>
<dbReference type="SUPFAM" id="SSF49464">
    <property type="entry name" value="Carboxypeptidase regulatory domain-like"/>
    <property type="match status" value="1"/>
</dbReference>
<dbReference type="InterPro" id="IPR037066">
    <property type="entry name" value="Plug_dom_sf"/>
</dbReference>